<accession>A0A9W3JT07</accession>
<protein>
    <recommendedName>
        <fullName evidence="4">Zinc ribbon domain-containing protein</fullName>
    </recommendedName>
</protein>
<evidence type="ECO:0000313" key="2">
    <source>
        <dbReference type="EMBL" id="AFQ29082.1"/>
    </source>
</evidence>
<proteinExistence type="predicted"/>
<keyword evidence="1" id="KW-0812">Transmembrane</keyword>
<feature type="transmembrane region" description="Helical" evidence="1">
    <location>
        <begin position="292"/>
        <end position="316"/>
    </location>
</feature>
<evidence type="ECO:0000256" key="1">
    <source>
        <dbReference type="SAM" id="Phobius"/>
    </source>
</evidence>
<feature type="transmembrane region" description="Helical" evidence="1">
    <location>
        <begin position="140"/>
        <end position="159"/>
    </location>
</feature>
<feature type="transmembrane region" description="Helical" evidence="1">
    <location>
        <begin position="95"/>
        <end position="119"/>
    </location>
</feature>
<dbReference type="AlphaFoldDB" id="A0A9W3JT07"/>
<feature type="transmembrane region" description="Helical" evidence="1">
    <location>
        <begin position="171"/>
        <end position="196"/>
    </location>
</feature>
<feature type="transmembrane region" description="Helical" evidence="1">
    <location>
        <begin position="248"/>
        <end position="271"/>
    </location>
</feature>
<dbReference type="KEGG" id="btn:BTF1_24595"/>
<evidence type="ECO:0008006" key="4">
    <source>
        <dbReference type="Google" id="ProtNLM"/>
    </source>
</evidence>
<feature type="transmembrane region" description="Helical" evidence="1">
    <location>
        <begin position="208"/>
        <end position="228"/>
    </location>
</feature>
<name>A0A9W3JT07_BACTU</name>
<keyword evidence="1" id="KW-1133">Transmembrane helix</keyword>
<evidence type="ECO:0000313" key="3">
    <source>
        <dbReference type="Proteomes" id="UP000005257"/>
    </source>
</evidence>
<reference evidence="2 3" key="1">
    <citation type="journal article" date="2013" name="Genome Announc.">
        <title>Complete Genome Sequence of Bacillus thuringiensis Serovar Israelensis Strain HD-789.</title>
        <authorList>
            <person name="Doggett N.A."/>
            <person name="Stubben C.J."/>
            <person name="Chertkov O."/>
            <person name="Bruce D.C."/>
            <person name="Detter J.C."/>
            <person name="Johnson S.L."/>
            <person name="Han C.S."/>
        </authorList>
    </citation>
    <scope>NUCLEOTIDE SEQUENCE [LARGE SCALE GENOMIC DNA]</scope>
    <source>
        <strain evidence="2 3">HD-789</strain>
    </source>
</reference>
<gene>
    <name evidence="2" type="ORF">BTF1_24595</name>
</gene>
<organism evidence="2 3">
    <name type="scientific">Bacillus thuringiensis HD-789</name>
    <dbReference type="NCBI Taxonomy" id="1217737"/>
    <lineage>
        <taxon>Bacteria</taxon>
        <taxon>Bacillati</taxon>
        <taxon>Bacillota</taxon>
        <taxon>Bacilli</taxon>
        <taxon>Bacillales</taxon>
        <taxon>Bacillaceae</taxon>
        <taxon>Bacillus</taxon>
        <taxon>Bacillus cereus group</taxon>
    </lineage>
</organism>
<dbReference type="Proteomes" id="UP000005257">
    <property type="component" value="Chromosome"/>
</dbReference>
<dbReference type="RefSeq" id="WP_000271612.1">
    <property type="nucleotide sequence ID" value="NC_018508.1"/>
</dbReference>
<feature type="transmembrane region" description="Helical" evidence="1">
    <location>
        <begin position="495"/>
        <end position="516"/>
    </location>
</feature>
<feature type="transmembrane region" description="Helical" evidence="1">
    <location>
        <begin position="412"/>
        <end position="430"/>
    </location>
</feature>
<sequence>MYCKTCGLEQSDVSNYCTHDGSSTGGVASHIILAPKDSKYCRTCGVESKETATYCEKCGDSLLVGITKKEMKTKLPDQGVQLNVGSSGIALKKGLLGGGLAIICMFLAGWISSLIIDAAMNDLMRTMVTNTNGMLDMTTINQSFIGIAPLILMYHLAGLEVSGSGTYIMSFILHVPLFILLTIPALILGGIGFFVEKKNPSIVWREKLVTACIIGIVYGSFLCVISFVASSSTTISQFYETMTINVSYSHIISLLYGIIFGLLFSFIGMSIAAGPHRMLSAISQSVPYAASIYYSVVTVLKGLIITFGIILITILFSSSKSMGPIDFPEKTYKALISLEATPYMWNMAHFAPTAIEWANMEKEIQNYPGGKGPLHLSYTSGISLNGTSLKDVAIANGASAKEIKYMDDFNSYMHWWGLLILIPCILLFRAGMKLAQYPMKNIYVTIAMFSAVYTVMMLCVNGLAKIQIEASGSKEIMKEFTGISGPLLSIQSSTMYLIVGSFILSYVLVFAGMKLVKK</sequence>
<dbReference type="EMBL" id="CP003763">
    <property type="protein sequence ID" value="AFQ29082.1"/>
    <property type="molecule type" value="Genomic_DNA"/>
</dbReference>
<keyword evidence="1" id="KW-0472">Membrane</keyword>
<feature type="transmembrane region" description="Helical" evidence="1">
    <location>
        <begin position="442"/>
        <end position="464"/>
    </location>
</feature>